<dbReference type="GeneID" id="93001182"/>
<dbReference type="KEGG" id="cpf:CPF_2539"/>
<accession>A0A0H2YPG7</accession>
<organism evidence="1 2">
    <name type="scientific">Clostridium perfringens (strain ATCC 13124 / DSM 756 / JCM 1290 / NCIMB 6125 / NCTC 8237 / Type A)</name>
    <dbReference type="NCBI Taxonomy" id="195103"/>
    <lineage>
        <taxon>Bacteria</taxon>
        <taxon>Bacillati</taxon>
        <taxon>Bacillota</taxon>
        <taxon>Clostridia</taxon>
        <taxon>Eubacteriales</taxon>
        <taxon>Clostridiaceae</taxon>
        <taxon>Clostridium</taxon>
    </lineage>
</organism>
<protein>
    <submittedName>
        <fullName evidence="1">Uncharacterized protein</fullName>
    </submittedName>
</protein>
<dbReference type="Proteomes" id="UP000001823">
    <property type="component" value="Chromosome"/>
</dbReference>
<gene>
    <name evidence="1" type="ordered locus">CPF_2539</name>
</gene>
<reference evidence="1 2" key="1">
    <citation type="journal article" date="2006" name="Genome Res.">
        <title>Skewed genomic variability in strains of the toxigenic bacterial pathogen, Clostridium perfringens.</title>
        <authorList>
            <person name="Myers G.S."/>
            <person name="Rasko D.A."/>
            <person name="Cheung J.K."/>
            <person name="Ravel J."/>
            <person name="Seshadri R."/>
            <person name="Deboy R.T."/>
            <person name="Ren Q."/>
            <person name="Varga J."/>
            <person name="Awad M.M."/>
            <person name="Brinkac L.M."/>
            <person name="Daugherty S.C."/>
            <person name="Haft D.H."/>
            <person name="Dodson R.J."/>
            <person name="Madupu R."/>
            <person name="Nelson W.C."/>
            <person name="Rosovitz M.J."/>
            <person name="Sullivan S.A."/>
            <person name="Khouri H."/>
            <person name="Dimitrov G.I."/>
            <person name="Watkins K.L."/>
            <person name="Mulligan S."/>
            <person name="Benton J."/>
            <person name="Radune D."/>
            <person name="Fisher D.J."/>
            <person name="Atkins H.S."/>
            <person name="Hiscox T."/>
            <person name="Jost B.H."/>
            <person name="Billington S.J."/>
            <person name="Songer J.G."/>
            <person name="McClane B.A."/>
            <person name="Titball R.W."/>
            <person name="Rood J.I."/>
            <person name="Melville S.B."/>
            <person name="Paulsen I.T."/>
        </authorList>
    </citation>
    <scope>NUCLEOTIDE SEQUENCE [LARGE SCALE GENOMIC DNA]</scope>
    <source>
        <strain evidence="2">ATCC 13124 / DSM 756 / JCM 1290 / NCIMB 6125 / NCTC 8237 / S 107 / Type A</strain>
    </source>
</reference>
<keyword evidence="2" id="KW-1185">Reference proteome</keyword>
<dbReference type="AlphaFoldDB" id="A0A0H2YPG7"/>
<proteinExistence type="predicted"/>
<evidence type="ECO:0000313" key="1">
    <source>
        <dbReference type="EMBL" id="ABG82692.1"/>
    </source>
</evidence>
<evidence type="ECO:0000313" key="2">
    <source>
        <dbReference type="Proteomes" id="UP000001823"/>
    </source>
</evidence>
<dbReference type="HOGENOM" id="CLU_1903037_0_0_9"/>
<dbReference type="RefSeq" id="WP_003454358.1">
    <property type="nucleotide sequence ID" value="NC_008261.1"/>
</dbReference>
<dbReference type="PaxDb" id="195103-CPF_2539"/>
<name>A0A0H2YPG7_CLOP1</name>
<dbReference type="EMBL" id="CP000246">
    <property type="protein sequence ID" value="ABG82692.1"/>
    <property type="molecule type" value="Genomic_DNA"/>
</dbReference>
<sequence>MLKSFYVLMNSKNIEKSLMKFRKISIKKVSQIIIKECIKEKLNYEIIEKNNNEFIVEISSSRKKTLIVFHKALAVTIYDYYKFIRLIQDREIDKGVYITTGVFQQDVYNMAETDRFINRIKLLNGKDFVVKQRWIKRKKHHHISYDKLSFKSLF</sequence>